<protein>
    <recommendedName>
        <fullName evidence="3">histidine kinase</fullName>
        <ecNumber evidence="3">2.7.13.3</ecNumber>
    </recommendedName>
</protein>
<dbReference type="SMART" id="SM00387">
    <property type="entry name" value="HATPase_c"/>
    <property type="match status" value="1"/>
</dbReference>
<dbReference type="InterPro" id="IPR036890">
    <property type="entry name" value="HATPase_C_sf"/>
</dbReference>
<dbReference type="PROSITE" id="PS50885">
    <property type="entry name" value="HAMP"/>
    <property type="match status" value="1"/>
</dbReference>
<evidence type="ECO:0000256" key="12">
    <source>
        <dbReference type="ARBA" id="ARBA00023012"/>
    </source>
</evidence>
<dbReference type="PANTHER" id="PTHR45528">
    <property type="entry name" value="SENSOR HISTIDINE KINASE CPXA"/>
    <property type="match status" value="1"/>
</dbReference>
<name>A0A3A9ARL1_9FIRM</name>
<proteinExistence type="predicted"/>
<evidence type="ECO:0000256" key="4">
    <source>
        <dbReference type="ARBA" id="ARBA00022475"/>
    </source>
</evidence>
<keyword evidence="11 14" id="KW-1133">Transmembrane helix</keyword>
<evidence type="ECO:0000256" key="8">
    <source>
        <dbReference type="ARBA" id="ARBA00022741"/>
    </source>
</evidence>
<keyword evidence="18" id="KW-1185">Reference proteome</keyword>
<evidence type="ECO:0000256" key="13">
    <source>
        <dbReference type="ARBA" id="ARBA00023136"/>
    </source>
</evidence>
<dbReference type="CDD" id="cd06225">
    <property type="entry name" value="HAMP"/>
    <property type="match status" value="1"/>
</dbReference>
<dbReference type="Gene3D" id="1.10.287.130">
    <property type="match status" value="1"/>
</dbReference>
<dbReference type="Gene3D" id="6.10.340.10">
    <property type="match status" value="1"/>
</dbReference>
<keyword evidence="7 14" id="KW-0812">Transmembrane</keyword>
<keyword evidence="9 17" id="KW-0418">Kinase</keyword>
<keyword evidence="6" id="KW-0808">Transferase</keyword>
<dbReference type="InterPro" id="IPR005467">
    <property type="entry name" value="His_kinase_dom"/>
</dbReference>
<dbReference type="Pfam" id="PF02518">
    <property type="entry name" value="HATPase_c"/>
    <property type="match status" value="1"/>
</dbReference>
<evidence type="ECO:0000256" key="6">
    <source>
        <dbReference type="ARBA" id="ARBA00022679"/>
    </source>
</evidence>
<evidence type="ECO:0000256" key="3">
    <source>
        <dbReference type="ARBA" id="ARBA00012438"/>
    </source>
</evidence>
<dbReference type="GO" id="GO:0000155">
    <property type="term" value="F:phosphorelay sensor kinase activity"/>
    <property type="evidence" value="ECO:0007669"/>
    <property type="project" value="InterPro"/>
</dbReference>
<dbReference type="InterPro" id="IPR050398">
    <property type="entry name" value="HssS/ArlS-like"/>
</dbReference>
<dbReference type="EMBL" id="RAYQ01000001">
    <property type="protein sequence ID" value="RKI94007.1"/>
    <property type="molecule type" value="Genomic_DNA"/>
</dbReference>
<organism evidence="17 18">
    <name type="scientific">Parablautia intestinalis</name>
    <dbReference type="NCBI Taxonomy" id="2320100"/>
    <lineage>
        <taxon>Bacteria</taxon>
        <taxon>Bacillati</taxon>
        <taxon>Bacillota</taxon>
        <taxon>Clostridia</taxon>
        <taxon>Lachnospirales</taxon>
        <taxon>Lachnospiraceae</taxon>
        <taxon>Parablautia</taxon>
    </lineage>
</organism>
<dbReference type="Gene3D" id="3.30.565.10">
    <property type="entry name" value="Histidine kinase-like ATPase, C-terminal domain"/>
    <property type="match status" value="1"/>
</dbReference>
<comment type="subcellular location">
    <subcellularLocation>
        <location evidence="2">Cell membrane</location>
        <topology evidence="2">Multi-pass membrane protein</topology>
    </subcellularLocation>
</comment>
<dbReference type="SMART" id="SM00304">
    <property type="entry name" value="HAMP"/>
    <property type="match status" value="1"/>
</dbReference>
<dbReference type="EC" id="2.7.13.3" evidence="3"/>
<keyword evidence="8" id="KW-0547">Nucleotide-binding</keyword>
<dbReference type="Pfam" id="PF00672">
    <property type="entry name" value="HAMP"/>
    <property type="match status" value="1"/>
</dbReference>
<dbReference type="GO" id="GO:0005886">
    <property type="term" value="C:plasma membrane"/>
    <property type="evidence" value="ECO:0007669"/>
    <property type="project" value="UniProtKB-SubCell"/>
</dbReference>
<evidence type="ECO:0000256" key="10">
    <source>
        <dbReference type="ARBA" id="ARBA00022840"/>
    </source>
</evidence>
<dbReference type="CDD" id="cd00082">
    <property type="entry name" value="HisKA"/>
    <property type="match status" value="1"/>
</dbReference>
<evidence type="ECO:0000313" key="17">
    <source>
        <dbReference type="EMBL" id="RKI94007.1"/>
    </source>
</evidence>
<dbReference type="SMART" id="SM00388">
    <property type="entry name" value="HisKA"/>
    <property type="match status" value="1"/>
</dbReference>
<keyword evidence="5" id="KW-0597">Phosphoprotein</keyword>
<dbReference type="InterPro" id="IPR036097">
    <property type="entry name" value="HisK_dim/P_sf"/>
</dbReference>
<gene>
    <name evidence="17" type="ORF">D7V94_00005</name>
</gene>
<dbReference type="PANTHER" id="PTHR45528:SF1">
    <property type="entry name" value="SENSOR HISTIDINE KINASE CPXA"/>
    <property type="match status" value="1"/>
</dbReference>
<dbReference type="OrthoDB" id="9786919at2"/>
<evidence type="ECO:0000256" key="7">
    <source>
        <dbReference type="ARBA" id="ARBA00022692"/>
    </source>
</evidence>
<dbReference type="InterPro" id="IPR003660">
    <property type="entry name" value="HAMP_dom"/>
</dbReference>
<dbReference type="GO" id="GO:0005524">
    <property type="term" value="F:ATP binding"/>
    <property type="evidence" value="ECO:0007669"/>
    <property type="project" value="UniProtKB-KW"/>
</dbReference>
<keyword evidence="4" id="KW-1003">Cell membrane</keyword>
<accession>A0A3A9ARL1</accession>
<evidence type="ECO:0000256" key="11">
    <source>
        <dbReference type="ARBA" id="ARBA00022989"/>
    </source>
</evidence>
<sequence length="426" mass="48163">MQALEQRENSIRENDMKENIGALMRMYSRYLQGKGNGLAVASCGEWIYESPVFAPSENGIFPPDTGYRQDRLVYIENGPHPVLCVYGSFPAPWQDYGLMYIGNLGDAIRSWRQTKNILFLTGAAAMLLMSFFLFQLLNIIFRPLRQISSTSAKIANGNYGSRIPVNGKDEISSVAYHFNLMAGQVETQIQQLEEAAKQKQQFIDNFSHELRIPLTAIYGYAEYIQKALISEEERYECTQFIMSECSRLQNMAYQLLDMALLNGDEMEENDCSIKELFTRSEKIMHIRAAEKGINLTYLPPQDHIIRGNMEQLLILINNLIDNAIKASRPEEEIRIWAYSEGSHIIVEVKDHGIGMTKEQTAHIKEAFYRVDKARSRTGGGAGLGLAICEKIIQIHHAKMSFTSGLGMGTTVKLSFPNCLSHHIQAI</sequence>
<reference evidence="17 18" key="1">
    <citation type="submission" date="2018-09" db="EMBL/GenBank/DDBJ databases">
        <title>Murine metabolic-syndrome-specific gut microbial biobank.</title>
        <authorList>
            <person name="Liu C."/>
        </authorList>
    </citation>
    <scope>NUCLEOTIDE SEQUENCE [LARGE SCALE GENOMIC DNA]</scope>
    <source>
        <strain evidence="17 18">0.1xD8-82</strain>
    </source>
</reference>
<keyword evidence="12" id="KW-0902">Two-component regulatory system</keyword>
<evidence type="ECO:0000259" key="15">
    <source>
        <dbReference type="PROSITE" id="PS50109"/>
    </source>
</evidence>
<dbReference type="SUPFAM" id="SSF55874">
    <property type="entry name" value="ATPase domain of HSP90 chaperone/DNA topoisomerase II/histidine kinase"/>
    <property type="match status" value="1"/>
</dbReference>
<dbReference type="AlphaFoldDB" id="A0A3A9ARL1"/>
<feature type="domain" description="Histidine kinase" evidence="15">
    <location>
        <begin position="205"/>
        <end position="419"/>
    </location>
</feature>
<keyword evidence="10" id="KW-0067">ATP-binding</keyword>
<dbReference type="SUPFAM" id="SSF158472">
    <property type="entry name" value="HAMP domain-like"/>
    <property type="match status" value="1"/>
</dbReference>
<evidence type="ECO:0000256" key="9">
    <source>
        <dbReference type="ARBA" id="ARBA00022777"/>
    </source>
</evidence>
<feature type="transmembrane region" description="Helical" evidence="14">
    <location>
        <begin position="117"/>
        <end position="141"/>
    </location>
</feature>
<keyword evidence="13 14" id="KW-0472">Membrane</keyword>
<comment type="caution">
    <text evidence="17">The sequence shown here is derived from an EMBL/GenBank/DDBJ whole genome shotgun (WGS) entry which is preliminary data.</text>
</comment>
<dbReference type="PROSITE" id="PS50109">
    <property type="entry name" value="HIS_KIN"/>
    <property type="match status" value="1"/>
</dbReference>
<dbReference type="Proteomes" id="UP000280696">
    <property type="component" value="Unassembled WGS sequence"/>
</dbReference>
<dbReference type="InterPro" id="IPR003661">
    <property type="entry name" value="HisK_dim/P_dom"/>
</dbReference>
<evidence type="ECO:0000256" key="1">
    <source>
        <dbReference type="ARBA" id="ARBA00000085"/>
    </source>
</evidence>
<evidence type="ECO:0000259" key="16">
    <source>
        <dbReference type="PROSITE" id="PS50885"/>
    </source>
</evidence>
<dbReference type="Pfam" id="PF00512">
    <property type="entry name" value="HisKA"/>
    <property type="match status" value="1"/>
</dbReference>
<evidence type="ECO:0000313" key="18">
    <source>
        <dbReference type="Proteomes" id="UP000280696"/>
    </source>
</evidence>
<feature type="domain" description="HAMP" evidence="16">
    <location>
        <begin position="138"/>
        <end position="190"/>
    </location>
</feature>
<dbReference type="PRINTS" id="PR00344">
    <property type="entry name" value="BCTRLSENSOR"/>
</dbReference>
<dbReference type="SUPFAM" id="SSF47384">
    <property type="entry name" value="Homodimeric domain of signal transducing histidine kinase"/>
    <property type="match status" value="1"/>
</dbReference>
<evidence type="ECO:0000256" key="2">
    <source>
        <dbReference type="ARBA" id="ARBA00004651"/>
    </source>
</evidence>
<dbReference type="InterPro" id="IPR003594">
    <property type="entry name" value="HATPase_dom"/>
</dbReference>
<dbReference type="CDD" id="cd00075">
    <property type="entry name" value="HATPase"/>
    <property type="match status" value="1"/>
</dbReference>
<evidence type="ECO:0000256" key="14">
    <source>
        <dbReference type="SAM" id="Phobius"/>
    </source>
</evidence>
<evidence type="ECO:0000256" key="5">
    <source>
        <dbReference type="ARBA" id="ARBA00022553"/>
    </source>
</evidence>
<comment type="catalytic activity">
    <reaction evidence="1">
        <text>ATP + protein L-histidine = ADP + protein N-phospho-L-histidine.</text>
        <dbReference type="EC" id="2.7.13.3"/>
    </reaction>
</comment>
<dbReference type="InterPro" id="IPR004358">
    <property type="entry name" value="Sig_transdc_His_kin-like_C"/>
</dbReference>